<dbReference type="Gene3D" id="3.30.530.20">
    <property type="match status" value="1"/>
</dbReference>
<organism evidence="2 3">
    <name type="scientific">Macrostomum lignano</name>
    <dbReference type="NCBI Taxonomy" id="282301"/>
    <lineage>
        <taxon>Eukaryota</taxon>
        <taxon>Metazoa</taxon>
        <taxon>Spiralia</taxon>
        <taxon>Lophotrochozoa</taxon>
        <taxon>Platyhelminthes</taxon>
        <taxon>Rhabditophora</taxon>
        <taxon>Macrostomorpha</taxon>
        <taxon>Macrostomida</taxon>
        <taxon>Macrostomidae</taxon>
        <taxon>Macrostomum</taxon>
    </lineage>
</organism>
<dbReference type="InterPro" id="IPR023393">
    <property type="entry name" value="START-like_dom_sf"/>
</dbReference>
<sequence length="158" mass="17423">VWDRVDQQPSWNPNLILSEVVARLSPDGDYSAQRHGRHAGGLIKARDFVTLCVRDRRSGVQFTGGAAIETALVPPETKRFVRARISLAASPACRDVILLHSGGWIPTGIIDSAMANVIAQLGQSIQQLARKFWLKRSAQFQLRMTTNLPASRCNSFVT</sequence>
<dbReference type="Pfam" id="PF01852">
    <property type="entry name" value="START"/>
    <property type="match status" value="1"/>
</dbReference>
<evidence type="ECO:0000313" key="2">
    <source>
        <dbReference type="Proteomes" id="UP000095280"/>
    </source>
</evidence>
<name>A0A1I8FM71_9PLAT</name>
<dbReference type="Proteomes" id="UP000095280">
    <property type="component" value="Unplaced"/>
</dbReference>
<protein>
    <submittedName>
        <fullName evidence="3">START domain-containing protein</fullName>
    </submittedName>
</protein>
<dbReference type="GO" id="GO:0008289">
    <property type="term" value="F:lipid binding"/>
    <property type="evidence" value="ECO:0007669"/>
    <property type="project" value="InterPro"/>
</dbReference>
<dbReference type="AlphaFoldDB" id="A0A1I8FM71"/>
<keyword evidence="2" id="KW-1185">Reference proteome</keyword>
<dbReference type="WBParaSite" id="maker-unitig_40554-snap-gene-0.3-mRNA-1">
    <property type="protein sequence ID" value="maker-unitig_40554-snap-gene-0.3-mRNA-1"/>
    <property type="gene ID" value="maker-unitig_40554-snap-gene-0.3"/>
</dbReference>
<evidence type="ECO:0000313" key="3">
    <source>
        <dbReference type="WBParaSite" id="maker-unitig_40554-snap-gene-0.3-mRNA-1"/>
    </source>
</evidence>
<evidence type="ECO:0000259" key="1">
    <source>
        <dbReference type="Pfam" id="PF01852"/>
    </source>
</evidence>
<feature type="domain" description="START" evidence="1">
    <location>
        <begin position="1"/>
        <end position="85"/>
    </location>
</feature>
<dbReference type="SUPFAM" id="SSF55961">
    <property type="entry name" value="Bet v1-like"/>
    <property type="match status" value="1"/>
</dbReference>
<dbReference type="InterPro" id="IPR002913">
    <property type="entry name" value="START_lipid-bd_dom"/>
</dbReference>
<proteinExistence type="predicted"/>
<reference evidence="3" key="1">
    <citation type="submission" date="2016-11" db="UniProtKB">
        <authorList>
            <consortium name="WormBaseParasite"/>
        </authorList>
    </citation>
    <scope>IDENTIFICATION</scope>
</reference>
<accession>A0A1I8FM71</accession>